<feature type="compositionally biased region" description="Polar residues" evidence="2">
    <location>
        <begin position="76"/>
        <end position="98"/>
    </location>
</feature>
<feature type="coiled-coil region" evidence="1">
    <location>
        <begin position="1127"/>
        <end position="1154"/>
    </location>
</feature>
<name>A0A8S4FRI9_PLUXY</name>
<organism evidence="3 4">
    <name type="scientific">Plutella xylostella</name>
    <name type="common">Diamondback moth</name>
    <name type="synonym">Plutella maculipennis</name>
    <dbReference type="NCBI Taxonomy" id="51655"/>
    <lineage>
        <taxon>Eukaryota</taxon>
        <taxon>Metazoa</taxon>
        <taxon>Ecdysozoa</taxon>
        <taxon>Arthropoda</taxon>
        <taxon>Hexapoda</taxon>
        <taxon>Insecta</taxon>
        <taxon>Pterygota</taxon>
        <taxon>Neoptera</taxon>
        <taxon>Endopterygota</taxon>
        <taxon>Lepidoptera</taxon>
        <taxon>Glossata</taxon>
        <taxon>Ditrysia</taxon>
        <taxon>Yponomeutoidea</taxon>
        <taxon>Plutellidae</taxon>
        <taxon>Plutella</taxon>
    </lineage>
</organism>
<feature type="compositionally biased region" description="Polar residues" evidence="2">
    <location>
        <begin position="110"/>
        <end position="128"/>
    </location>
</feature>
<evidence type="ECO:0000256" key="1">
    <source>
        <dbReference type="SAM" id="Coils"/>
    </source>
</evidence>
<keyword evidence="4" id="KW-1185">Reference proteome</keyword>
<keyword evidence="1" id="KW-0175">Coiled coil</keyword>
<feature type="region of interest" description="Disordered" evidence="2">
    <location>
        <begin position="68"/>
        <end position="128"/>
    </location>
</feature>
<evidence type="ECO:0000313" key="4">
    <source>
        <dbReference type="Proteomes" id="UP000653454"/>
    </source>
</evidence>
<sequence>MAEIGLSVISGKQRRRRIDIDADEFIYHLRAKTPDVFRTWLLVLKAHRLYRQHLLTFGARESAPKVHVPLDDIPATDNSRTSKSGTTSFSTLTDTSMEVPTPSPKGDCKSSVQPTKPDTKNSTQSNTKPEVMVYNQTVGKPSKGATQNTSLLEQIKGRCSRKFVKKIFSGNSTRKEEHNEALSGNKQVNETVLETSVWNRNPVTNLPVSHVNINHCNRKKQVETKDDTYSPVLQDYKTYYQKFQKRHAMANWSQSSMKRSRKCTNVVKYRNTNAEPPLQQKASKCMLLAKYRIKDPIEEVFKKQKLDVEVTESPIPKKDTSTHSEFDEITDKLLAVFGKNAPIYEKDVNVKTMVGQAVQHLCQTKMSNSHPVQQLFKILLEYYFETSGRLKIPPKIEWKTNEVQAICDTKDASISAVCYCKDEKDVSVQSSPIKEKDSIPHVRETSEKELLIQKLEKVLHNTIYLTDSPDKTSEEITKILIENVENIETMQAKNSNRKSNSGSNIHNALYSFIKKTSQSSKCFLADYFQVLHATTDISANNYKKSRSRTAIKYQLYEVSTRNTYNKKTECGIQANVNAPSKDACVLCDVNPIDGKNYNKQKPKADDIDKQMLLQGLLRKLSSYMYLCKKERVYFDMEKRIQANTAKQSGDKVISSEVGSKISLDISKFNIRDVKVVKSPDIKSPIVTIMFSENGQKSIDTQVRGDYCKKYSGLNEINSDENERLDYKFLQKQIRNKTHRCPNIYSKYTEVKPQSSSSNLTGTNPLNTSVSERKEFSSEFSCESSKYHRPSESEKVEKEFQKDNKDIPVSTKTIDKSFIQHLLKNLIDLSKDFPDLSKDLNELYEKTKQKYDQNPNGSTISLLGQIYRDVGTRQSTDDEIILNTQAQNHPIDNTAQISTSKSVLVMKKHFLTSSSSTILKTVADAGQSTRKPANYDTQGVSMLSRSLGLSKSFSFMDIDASSYPLGRRISTKYWYNSAVNTSDFRSSTALPSRDFSAKTISFIAPSKTFLKLEDLSDEKNRGEDMIKIKDSEDISTTELNSDEIIKPKEFKDSNLQVGSTYIESNTTVDTHKRIEDELKSIYRCSSVPSICSVLVSPTAAIRGPQAGFVSGTPGGRLASWIIESGGPLENASKELGQAQLSVQQLQRLLDALELQQQVHHDTDVFISVTHAQNGSASQVSLEGASPNVKKDRRKFGLRKKKSSSKCASIELAPQHYIDPSNSHMFGLRKKKSSSKCASIELPQHYIDPSNSHMFALRKKKSSSKCASIELPQHYIDPSNSHMALSALTAPPSPGGGASSVPNSAASLPIACAAARPQSLPGAEALGGGGPASLSSLTPDHQLREDFTVLAKDLVHSLKGIVGTLLREDFTVLAKDLVHSLKGIVGTLVCERGRLRAAMDAADPGAPGGAAAALRTSLASALLQNEGVSETPASPAPAWPPRCYRTRVSEQQLSPPRCERDACITSTSLASALLQNEGEGATITPPLGVSETPASPAPAWPPRCYRTRVREQQLPPLGVSETPASPAPAWPPRCYRTRVREQQLPPLGVSETPASPAPAWPPRCYRTRVREQQLSPPRCERDACITSTSLASALLQNEGVSETPASPAPAWPPRCYRTRVREQQLPPLGVSETPASPAPAWPPRCYRTRVREQQLPPLGVSETPASPAPAWPPRCYRTRVSEQQLSPPRCERDACITSTSLASALLQNEGEGATTTPPRCERDACITSTSLASALLQNEGEGATTTPPRCERDACITSTSLASALLQNEGEGATTTPP</sequence>
<evidence type="ECO:0000313" key="3">
    <source>
        <dbReference type="EMBL" id="CAG9131192.1"/>
    </source>
</evidence>
<feature type="compositionally biased region" description="Basic and acidic residues" evidence="2">
    <location>
        <begin position="784"/>
        <end position="800"/>
    </location>
</feature>
<dbReference type="Proteomes" id="UP000653454">
    <property type="component" value="Unassembled WGS sequence"/>
</dbReference>
<comment type="caution">
    <text evidence="3">The sequence shown here is derived from an EMBL/GenBank/DDBJ whole genome shotgun (WGS) entry which is preliminary data.</text>
</comment>
<evidence type="ECO:0000256" key="2">
    <source>
        <dbReference type="SAM" id="MobiDB-lite"/>
    </source>
</evidence>
<dbReference type="EMBL" id="CAJHNJ030000044">
    <property type="protein sequence ID" value="CAG9131192.1"/>
    <property type="molecule type" value="Genomic_DNA"/>
</dbReference>
<protein>
    <submittedName>
        <fullName evidence="3">(diamondback moth) hypothetical protein</fullName>
    </submittedName>
</protein>
<feature type="region of interest" description="Disordered" evidence="2">
    <location>
        <begin position="751"/>
        <end position="800"/>
    </location>
</feature>
<accession>A0A8S4FRI9</accession>
<proteinExistence type="predicted"/>
<gene>
    <name evidence="3" type="ORF">PLXY2_LOCUS10269</name>
</gene>
<feature type="compositionally biased region" description="Polar residues" evidence="2">
    <location>
        <begin position="751"/>
        <end position="767"/>
    </location>
</feature>
<reference evidence="3" key="1">
    <citation type="submission" date="2020-11" db="EMBL/GenBank/DDBJ databases">
        <authorList>
            <person name="Whiteford S."/>
        </authorList>
    </citation>
    <scope>NUCLEOTIDE SEQUENCE</scope>
</reference>